<feature type="region of interest" description="Disordered" evidence="1">
    <location>
        <begin position="1"/>
        <end position="20"/>
    </location>
</feature>
<evidence type="ECO:0000256" key="1">
    <source>
        <dbReference type="SAM" id="MobiDB-lite"/>
    </source>
</evidence>
<proteinExistence type="predicted"/>
<accession>A0A6M3JT05</accession>
<reference evidence="2" key="1">
    <citation type="submission" date="2020-03" db="EMBL/GenBank/DDBJ databases">
        <title>The deep terrestrial virosphere.</title>
        <authorList>
            <person name="Holmfeldt K."/>
            <person name="Nilsson E."/>
            <person name="Simone D."/>
            <person name="Lopez-Fernandez M."/>
            <person name="Wu X."/>
            <person name="de Brujin I."/>
            <person name="Lundin D."/>
            <person name="Andersson A."/>
            <person name="Bertilsson S."/>
            <person name="Dopson M."/>
        </authorList>
    </citation>
    <scope>NUCLEOTIDE SEQUENCE</scope>
    <source>
        <strain evidence="2">MM415A02816</strain>
    </source>
</reference>
<sequence length="65" mass="6920">MSFGGAPSMPAPAATPVLPDADSLRKDLLERLKRARSRAEARVVEPGLLKEANTYRPMLSSIVGG</sequence>
<organism evidence="2">
    <name type="scientific">viral metagenome</name>
    <dbReference type="NCBI Taxonomy" id="1070528"/>
    <lineage>
        <taxon>unclassified sequences</taxon>
        <taxon>metagenomes</taxon>
        <taxon>organismal metagenomes</taxon>
    </lineage>
</organism>
<gene>
    <name evidence="2" type="ORF">MM415A02816_0009</name>
</gene>
<protein>
    <submittedName>
        <fullName evidence="2">Uncharacterized protein</fullName>
    </submittedName>
</protein>
<dbReference type="AlphaFoldDB" id="A0A6M3JT05"/>
<name>A0A6M3JT05_9ZZZZ</name>
<dbReference type="EMBL" id="MT141938">
    <property type="protein sequence ID" value="QJA72281.1"/>
    <property type="molecule type" value="Genomic_DNA"/>
</dbReference>
<evidence type="ECO:0000313" key="2">
    <source>
        <dbReference type="EMBL" id="QJA72281.1"/>
    </source>
</evidence>